<sequence>MLVTTEFSSGSEPAEHRFDMCRKLMSSAPAPMEVSSEHAADFLLYQRDLHLGPVRVWAMDFSPAVLTRSNRLVEESDPRSYNLCLVRRGGLEAVQGSWSESCGPDDLYSIDSSLPFELRARGAGEHTGEPVSFLGVEVPKRLLDLPPGQMDEFAVRKLSGRRGTGALLDGLIGTLLNDPAPYRPSDGTRLSVVLADLVSALFTQALEADPHAGSGGRRSVLLARVQVFIRHHLADPDLTPDVISAAHHISTGYLHRIFREEGLTVTQWIRGQRLERARRQLEDPASRTTPIHRIASASGFSHPEVFSRAFRREFGASPRQYREDVGFGLQG</sequence>
<comment type="caution">
    <text evidence="5">The sequence shown here is derived from an EMBL/GenBank/DDBJ whole genome shotgun (WGS) entry which is preliminary data.</text>
</comment>
<dbReference type="Proteomes" id="UP000579647">
    <property type="component" value="Unassembled WGS sequence"/>
</dbReference>
<dbReference type="PANTHER" id="PTHR46796">
    <property type="entry name" value="HTH-TYPE TRANSCRIPTIONAL ACTIVATOR RHAS-RELATED"/>
    <property type="match status" value="1"/>
</dbReference>
<dbReference type="SMART" id="SM00342">
    <property type="entry name" value="HTH_ARAC"/>
    <property type="match status" value="1"/>
</dbReference>
<keyword evidence="6" id="KW-1185">Reference proteome</keyword>
<protein>
    <submittedName>
        <fullName evidence="5">AraC-like DNA-binding protein</fullName>
    </submittedName>
</protein>
<dbReference type="InterPro" id="IPR018062">
    <property type="entry name" value="HTH_AraC-typ_CS"/>
</dbReference>
<organism evidence="5 6">
    <name type="scientific">Nocardiopsis metallicus</name>
    <dbReference type="NCBI Taxonomy" id="179819"/>
    <lineage>
        <taxon>Bacteria</taxon>
        <taxon>Bacillati</taxon>
        <taxon>Actinomycetota</taxon>
        <taxon>Actinomycetes</taxon>
        <taxon>Streptosporangiales</taxon>
        <taxon>Nocardiopsidaceae</taxon>
        <taxon>Nocardiopsis</taxon>
    </lineage>
</organism>
<dbReference type="PROSITE" id="PS00041">
    <property type="entry name" value="HTH_ARAC_FAMILY_1"/>
    <property type="match status" value="1"/>
</dbReference>
<dbReference type="InterPro" id="IPR035418">
    <property type="entry name" value="AraC-bd_2"/>
</dbReference>
<keyword evidence="3" id="KW-0804">Transcription</keyword>
<evidence type="ECO:0000259" key="4">
    <source>
        <dbReference type="PROSITE" id="PS01124"/>
    </source>
</evidence>
<evidence type="ECO:0000256" key="2">
    <source>
        <dbReference type="ARBA" id="ARBA00023125"/>
    </source>
</evidence>
<dbReference type="InterPro" id="IPR009057">
    <property type="entry name" value="Homeodomain-like_sf"/>
</dbReference>
<accession>A0A840WKM8</accession>
<dbReference type="RefSeq" id="WP_184365871.1">
    <property type="nucleotide sequence ID" value="NZ_BAAAKM010000050.1"/>
</dbReference>
<dbReference type="SUPFAM" id="SSF46689">
    <property type="entry name" value="Homeodomain-like"/>
    <property type="match status" value="1"/>
</dbReference>
<evidence type="ECO:0000313" key="5">
    <source>
        <dbReference type="EMBL" id="MBB5492405.1"/>
    </source>
</evidence>
<dbReference type="Pfam" id="PF12833">
    <property type="entry name" value="HTH_18"/>
    <property type="match status" value="1"/>
</dbReference>
<keyword evidence="2 5" id="KW-0238">DNA-binding</keyword>
<dbReference type="InterPro" id="IPR018060">
    <property type="entry name" value="HTH_AraC"/>
</dbReference>
<dbReference type="InterPro" id="IPR020449">
    <property type="entry name" value="Tscrpt_reg_AraC-type_HTH"/>
</dbReference>
<name>A0A840WKM8_9ACTN</name>
<gene>
    <name evidence="5" type="ORF">HNR07_003542</name>
</gene>
<dbReference type="InterPro" id="IPR050204">
    <property type="entry name" value="AraC_XylS_family_regulators"/>
</dbReference>
<dbReference type="PROSITE" id="PS01124">
    <property type="entry name" value="HTH_ARAC_FAMILY_2"/>
    <property type="match status" value="1"/>
</dbReference>
<evidence type="ECO:0000256" key="1">
    <source>
        <dbReference type="ARBA" id="ARBA00023015"/>
    </source>
</evidence>
<dbReference type="PRINTS" id="PR00032">
    <property type="entry name" value="HTHARAC"/>
</dbReference>
<dbReference type="EMBL" id="JACHDO010000001">
    <property type="protein sequence ID" value="MBB5492405.1"/>
    <property type="molecule type" value="Genomic_DNA"/>
</dbReference>
<evidence type="ECO:0000313" key="6">
    <source>
        <dbReference type="Proteomes" id="UP000579647"/>
    </source>
</evidence>
<dbReference type="GO" id="GO:0003700">
    <property type="term" value="F:DNA-binding transcription factor activity"/>
    <property type="evidence" value="ECO:0007669"/>
    <property type="project" value="InterPro"/>
</dbReference>
<dbReference type="GO" id="GO:0043565">
    <property type="term" value="F:sequence-specific DNA binding"/>
    <property type="evidence" value="ECO:0007669"/>
    <property type="project" value="InterPro"/>
</dbReference>
<dbReference type="Gene3D" id="1.10.10.60">
    <property type="entry name" value="Homeodomain-like"/>
    <property type="match status" value="1"/>
</dbReference>
<reference evidence="5 6" key="1">
    <citation type="submission" date="2020-08" db="EMBL/GenBank/DDBJ databases">
        <title>Sequencing the genomes of 1000 actinobacteria strains.</title>
        <authorList>
            <person name="Klenk H.-P."/>
        </authorList>
    </citation>
    <scope>NUCLEOTIDE SEQUENCE [LARGE SCALE GENOMIC DNA]</scope>
    <source>
        <strain evidence="5 6">DSM 44598</strain>
    </source>
</reference>
<dbReference type="Pfam" id="PF14525">
    <property type="entry name" value="AraC_binding_2"/>
    <property type="match status" value="1"/>
</dbReference>
<keyword evidence="1" id="KW-0805">Transcription regulation</keyword>
<proteinExistence type="predicted"/>
<dbReference type="PANTHER" id="PTHR46796:SF6">
    <property type="entry name" value="ARAC SUBFAMILY"/>
    <property type="match status" value="1"/>
</dbReference>
<feature type="domain" description="HTH araC/xylS-type" evidence="4">
    <location>
        <begin position="223"/>
        <end position="324"/>
    </location>
</feature>
<evidence type="ECO:0000256" key="3">
    <source>
        <dbReference type="ARBA" id="ARBA00023163"/>
    </source>
</evidence>
<dbReference type="AlphaFoldDB" id="A0A840WKM8"/>